<organism evidence="4 5">
    <name type="scientific">Hermanssonia centrifuga</name>
    <dbReference type="NCBI Taxonomy" id="98765"/>
    <lineage>
        <taxon>Eukaryota</taxon>
        <taxon>Fungi</taxon>
        <taxon>Dikarya</taxon>
        <taxon>Basidiomycota</taxon>
        <taxon>Agaricomycotina</taxon>
        <taxon>Agaricomycetes</taxon>
        <taxon>Polyporales</taxon>
        <taxon>Meruliaceae</taxon>
        <taxon>Hermanssonia</taxon>
    </lineage>
</organism>
<dbReference type="SUPFAM" id="SSF51905">
    <property type="entry name" value="FAD/NAD(P)-binding domain"/>
    <property type="match status" value="1"/>
</dbReference>
<dbReference type="Proteomes" id="UP000186601">
    <property type="component" value="Unassembled WGS sequence"/>
</dbReference>
<comment type="caution">
    <text evidence="4">The sequence shown here is derived from an EMBL/GenBank/DDBJ whole genome shotgun (WGS) entry which is preliminary data.</text>
</comment>
<keyword evidence="5" id="KW-1185">Reference proteome</keyword>
<reference evidence="4 5" key="1">
    <citation type="submission" date="2018-02" db="EMBL/GenBank/DDBJ databases">
        <title>Genome sequence of the basidiomycete white-rot fungus Phlebia centrifuga.</title>
        <authorList>
            <person name="Granchi Z."/>
            <person name="Peng M."/>
            <person name="de Vries R.P."/>
            <person name="Hilden K."/>
            <person name="Makela M.R."/>
            <person name="Grigoriev I."/>
            <person name="Riley R."/>
        </authorList>
    </citation>
    <scope>NUCLEOTIDE SEQUENCE [LARGE SCALE GENOMIC DNA]</scope>
    <source>
        <strain evidence="4 5">FBCC195</strain>
    </source>
</reference>
<dbReference type="PANTHER" id="PTHR23023">
    <property type="entry name" value="DIMETHYLANILINE MONOOXYGENASE"/>
    <property type="match status" value="1"/>
</dbReference>
<dbReference type="AlphaFoldDB" id="A0A2R6QM67"/>
<evidence type="ECO:0000256" key="2">
    <source>
        <dbReference type="ARBA" id="ARBA00022827"/>
    </source>
</evidence>
<proteinExistence type="predicted"/>
<evidence type="ECO:0000313" key="5">
    <source>
        <dbReference type="Proteomes" id="UP000186601"/>
    </source>
</evidence>
<dbReference type="STRING" id="98765.A0A2R6QM67"/>
<dbReference type="GO" id="GO:0016491">
    <property type="term" value="F:oxidoreductase activity"/>
    <property type="evidence" value="ECO:0007669"/>
    <property type="project" value="UniProtKB-KW"/>
</dbReference>
<dbReference type="EMBL" id="MLYV02000321">
    <property type="protein sequence ID" value="PSS11003.1"/>
    <property type="molecule type" value="Genomic_DNA"/>
</dbReference>
<dbReference type="Gene3D" id="3.50.50.60">
    <property type="entry name" value="FAD/NAD(P)-binding domain"/>
    <property type="match status" value="2"/>
</dbReference>
<dbReference type="Pfam" id="PF13450">
    <property type="entry name" value="NAD_binding_8"/>
    <property type="match status" value="1"/>
</dbReference>
<gene>
    <name evidence="4" type="ORF">PHLCEN_2v3299</name>
</gene>
<evidence type="ECO:0000256" key="1">
    <source>
        <dbReference type="ARBA" id="ARBA00022630"/>
    </source>
</evidence>
<name>A0A2R6QM67_9APHY</name>
<dbReference type="PRINTS" id="PR00419">
    <property type="entry name" value="ADXRDTASE"/>
</dbReference>
<protein>
    <submittedName>
        <fullName evidence="4">Uncharacterized protein</fullName>
    </submittedName>
</protein>
<dbReference type="InterPro" id="IPR050346">
    <property type="entry name" value="FMO-like"/>
</dbReference>
<sequence>MSSRSRNGDRAIGEEVSEELEKRICVVGSGAAGLITAHTLVRDGFRNVDVLSRDRSPGGVWAEERVYPGLSINNVHGEFRFSSLPMPPPTVTGAAAAGCRLSGEDMRAYMERFEARYLEGRIRYGVRVVNIRRRVGSVGQGSDDGDDTVAEARTGGRSQWIVSVQDKDTPGQLHEELRYDRIVLCSGGCHTACVPSLLSSEAARAKGFVGLVIHSSEVGQNVDALLSSVSPLSGLKPGTAVIVGGGKSAQE</sequence>
<keyword evidence="2" id="KW-0274">FAD</keyword>
<evidence type="ECO:0000313" key="4">
    <source>
        <dbReference type="EMBL" id="PSS11003.1"/>
    </source>
</evidence>
<dbReference type="OrthoDB" id="2915840at2759"/>
<keyword evidence="3" id="KW-0560">Oxidoreductase</keyword>
<keyword evidence="1" id="KW-0285">Flavoprotein</keyword>
<evidence type="ECO:0000256" key="3">
    <source>
        <dbReference type="ARBA" id="ARBA00023002"/>
    </source>
</evidence>
<accession>A0A2R6QM67</accession>
<dbReference type="InterPro" id="IPR036188">
    <property type="entry name" value="FAD/NAD-bd_sf"/>
</dbReference>